<reference evidence="10" key="1">
    <citation type="journal article" date="2019" name="Int. J. Syst. Evol. Microbiol.">
        <title>The Global Catalogue of Microorganisms (GCM) 10K type strain sequencing project: providing services to taxonomists for standard genome sequencing and annotation.</title>
        <authorList>
            <consortium name="The Broad Institute Genomics Platform"/>
            <consortium name="The Broad Institute Genome Sequencing Center for Infectious Disease"/>
            <person name="Wu L."/>
            <person name="Ma J."/>
        </authorList>
    </citation>
    <scope>NUCLEOTIDE SEQUENCE [LARGE SCALE GENOMIC DNA]</scope>
    <source>
        <strain evidence="10">NBRC 110044</strain>
    </source>
</reference>
<feature type="transmembrane region" description="Helical" evidence="7">
    <location>
        <begin position="225"/>
        <end position="243"/>
    </location>
</feature>
<feature type="domain" description="Type II secretion system protein GspF" evidence="8">
    <location>
        <begin position="275"/>
        <end position="395"/>
    </location>
</feature>
<evidence type="ECO:0000256" key="3">
    <source>
        <dbReference type="ARBA" id="ARBA00022475"/>
    </source>
</evidence>
<evidence type="ECO:0000256" key="1">
    <source>
        <dbReference type="ARBA" id="ARBA00004651"/>
    </source>
</evidence>
<accession>A0ABQ5YGB3</accession>
<evidence type="ECO:0000313" key="9">
    <source>
        <dbReference type="EMBL" id="GLR11954.1"/>
    </source>
</evidence>
<comment type="subcellular location">
    <subcellularLocation>
        <location evidence="1">Cell membrane</location>
        <topology evidence="1">Multi-pass membrane protein</topology>
    </subcellularLocation>
</comment>
<comment type="caution">
    <text evidence="9">The sequence shown here is derived from an EMBL/GenBank/DDBJ whole genome shotgun (WGS) entry which is preliminary data.</text>
</comment>
<dbReference type="Proteomes" id="UP001156706">
    <property type="component" value="Unassembled WGS sequence"/>
</dbReference>
<dbReference type="EMBL" id="BSOG01000001">
    <property type="protein sequence ID" value="GLR11954.1"/>
    <property type="molecule type" value="Genomic_DNA"/>
</dbReference>
<evidence type="ECO:0000256" key="7">
    <source>
        <dbReference type="SAM" id="Phobius"/>
    </source>
</evidence>
<keyword evidence="5 7" id="KW-1133">Transmembrane helix</keyword>
<dbReference type="Pfam" id="PF00482">
    <property type="entry name" value="T2SSF"/>
    <property type="match status" value="2"/>
</dbReference>
<dbReference type="RefSeq" id="WP_284195097.1">
    <property type="nucleotide sequence ID" value="NZ_BSOG01000001.1"/>
</dbReference>
<dbReference type="PRINTS" id="PR00812">
    <property type="entry name" value="BCTERIALGSPF"/>
</dbReference>
<evidence type="ECO:0000256" key="4">
    <source>
        <dbReference type="ARBA" id="ARBA00022692"/>
    </source>
</evidence>
<keyword evidence="4 7" id="KW-0812">Transmembrane</keyword>
<dbReference type="InterPro" id="IPR042094">
    <property type="entry name" value="T2SS_GspF_sf"/>
</dbReference>
<evidence type="ECO:0000313" key="10">
    <source>
        <dbReference type="Proteomes" id="UP001156706"/>
    </source>
</evidence>
<sequence>MRFKYEAINKEGKVIKGELDAALESDAYRLLVSQGMQPVEIKALSSTGVVASGKRQVRFSRSPSTRDKAVVVRELATLLGAGVPLAEAVQSMADAHTEDFFGDIFKAMHTRLRAGDALSVAMASVKLELPGYLYQLVAAGELTGRLAASLTAAANQMEYEEGLRQEIRNALIYPAVLVFSGIAATLLIFIIVVPKFAGMLRNTKADIPEISLWVLKAGLFVKTNLSWVGLLAAVVFFAGWVALSSPERRRKLFEFAAGLPLMGGWLVDGEIGRWSSMLGVLLENRVPIVRAMELAESGVALSSLRHKLELAVRDLRAGKKLADALASHQAVNPMGLNLIRVGELSGELPAMLRTLAGLYETSSRARMKRFVILLEPITILVIGAVIGFIMVAIMLAITSMSNFAR</sequence>
<evidence type="ECO:0000256" key="6">
    <source>
        <dbReference type="ARBA" id="ARBA00023136"/>
    </source>
</evidence>
<evidence type="ECO:0000256" key="2">
    <source>
        <dbReference type="ARBA" id="ARBA00005745"/>
    </source>
</evidence>
<feature type="transmembrane region" description="Helical" evidence="7">
    <location>
        <begin position="370"/>
        <end position="397"/>
    </location>
</feature>
<keyword evidence="6 7" id="KW-0472">Membrane</keyword>
<keyword evidence="10" id="KW-1185">Reference proteome</keyword>
<dbReference type="Gene3D" id="1.20.81.30">
    <property type="entry name" value="Type II secretion system (T2SS), domain F"/>
    <property type="match status" value="2"/>
</dbReference>
<feature type="transmembrane region" description="Helical" evidence="7">
    <location>
        <begin position="171"/>
        <end position="193"/>
    </location>
</feature>
<proteinExistence type="inferred from homology"/>
<name>A0ABQ5YGB3_9NEIS</name>
<keyword evidence="3" id="KW-1003">Cell membrane</keyword>
<dbReference type="PANTHER" id="PTHR30012:SF0">
    <property type="entry name" value="TYPE II SECRETION SYSTEM PROTEIN F-RELATED"/>
    <property type="match status" value="1"/>
</dbReference>
<evidence type="ECO:0000256" key="5">
    <source>
        <dbReference type="ARBA" id="ARBA00022989"/>
    </source>
</evidence>
<dbReference type="InterPro" id="IPR003004">
    <property type="entry name" value="GspF/PilC"/>
</dbReference>
<protein>
    <submittedName>
        <fullName evidence="9">Type II secretion system protein</fullName>
    </submittedName>
</protein>
<comment type="similarity">
    <text evidence="2">Belongs to the GSP F family.</text>
</comment>
<organism evidence="9 10">
    <name type="scientific">Chitinimonas prasina</name>
    <dbReference type="NCBI Taxonomy" id="1434937"/>
    <lineage>
        <taxon>Bacteria</taxon>
        <taxon>Pseudomonadati</taxon>
        <taxon>Pseudomonadota</taxon>
        <taxon>Betaproteobacteria</taxon>
        <taxon>Neisseriales</taxon>
        <taxon>Chitinibacteraceae</taxon>
        <taxon>Chitinimonas</taxon>
    </lineage>
</organism>
<evidence type="ECO:0000259" key="8">
    <source>
        <dbReference type="Pfam" id="PF00482"/>
    </source>
</evidence>
<feature type="domain" description="Type II secretion system protein GspF" evidence="8">
    <location>
        <begin position="72"/>
        <end position="194"/>
    </location>
</feature>
<dbReference type="InterPro" id="IPR018076">
    <property type="entry name" value="T2SS_GspF_dom"/>
</dbReference>
<gene>
    <name evidence="9" type="ORF">GCM10007907_07440</name>
</gene>
<dbReference type="PANTHER" id="PTHR30012">
    <property type="entry name" value="GENERAL SECRETION PATHWAY PROTEIN"/>
    <property type="match status" value="1"/>
</dbReference>